<dbReference type="InterPro" id="IPR001206">
    <property type="entry name" value="Diacylglycerol_kinase_cat_dom"/>
</dbReference>
<dbReference type="EC" id="2.7.1.138" evidence="3"/>
<dbReference type="GO" id="GO:0001729">
    <property type="term" value="F:ceramide kinase activity"/>
    <property type="evidence" value="ECO:0007669"/>
    <property type="project" value="UniProtKB-EC"/>
</dbReference>
<dbReference type="GO" id="GO:0016020">
    <property type="term" value="C:membrane"/>
    <property type="evidence" value="ECO:0007669"/>
    <property type="project" value="GOC"/>
</dbReference>
<dbReference type="Gene3D" id="2.60.200.40">
    <property type="match status" value="1"/>
</dbReference>
<evidence type="ECO:0000313" key="3">
    <source>
        <dbReference type="EMBL" id="CAE1255953.1"/>
    </source>
</evidence>
<dbReference type="EMBL" id="CAHIKZ030001201">
    <property type="protein sequence ID" value="CAE1255953.1"/>
    <property type="molecule type" value="Genomic_DNA"/>
</dbReference>
<reference evidence="3" key="1">
    <citation type="submission" date="2021-01" db="EMBL/GenBank/DDBJ databases">
        <authorList>
            <person name="Li R."/>
            <person name="Bekaert M."/>
        </authorList>
    </citation>
    <scope>NUCLEOTIDE SEQUENCE</scope>
    <source>
        <strain evidence="3">Farmed</strain>
    </source>
</reference>
<dbReference type="GO" id="GO:0006665">
    <property type="term" value="P:sphingolipid metabolic process"/>
    <property type="evidence" value="ECO:0007669"/>
    <property type="project" value="TreeGrafter"/>
</dbReference>
<dbReference type="Proteomes" id="UP000597762">
    <property type="component" value="Unassembled WGS sequence"/>
</dbReference>
<evidence type="ECO:0000259" key="2">
    <source>
        <dbReference type="PROSITE" id="PS50146"/>
    </source>
</evidence>
<evidence type="ECO:0000313" key="4">
    <source>
        <dbReference type="Proteomes" id="UP000597762"/>
    </source>
</evidence>
<dbReference type="AlphaFoldDB" id="A0A812C7L1"/>
<dbReference type="Pfam" id="PF00781">
    <property type="entry name" value="DAGK_cat"/>
    <property type="match status" value="1"/>
</dbReference>
<sequence>MRSVRSCTCKIHGNSSSSSPILLPTFFDKISSKTEPGRWFQEQYSGYGRGGDIIENLGSSESASNGNKTSSRFPLMFTWQKKKTNLFVDSDFLTLQTESGNSKLEPFFQLSISKLMSAEFLSENDGKPESSLNIHYIKDCKEKKLIHNILTLYGSESDCSTTAEIINNLLLSVLKRPKRILVFVNPESGRRKGKKVYEKVAPLFSLCKITTDVIVTERKNHAKNLLGTYDLSNIDAVVVVGGDGSYFEVINGLLIRVQKEASINMDQPGTEWLPSKLPVGIIPSGTGNGIAMTLEGYDPVTAALSIIIGKLREMPTYSINQMSTGFLTFGGLLMGYGGFGDMIYKSERQRWLGVMRYPVFLVSGIFTLRKFDAEIEYKEYYQEASTKSTEQEEEEEEEAEGEEEGELTKEKVKQKAKESKEKVKDAKRAQKAHEKAERKSEESGDKDDMVALPADPGWVKFGGCFVGIFFFSSLENLPHDNQFSEVSVCNNTLEILKLGFEMMKKLKTPPDSVKSFKTQRLRIKILPKRDNQEWSNMELSLNCDGESIIMTPDPWIDISIQRGLIQAFCY</sequence>
<feature type="compositionally biased region" description="Acidic residues" evidence="1">
    <location>
        <begin position="391"/>
        <end position="405"/>
    </location>
</feature>
<dbReference type="InterPro" id="IPR050187">
    <property type="entry name" value="Lipid_Phosphate_FormReg"/>
</dbReference>
<keyword evidence="3" id="KW-0808">Transferase</keyword>
<evidence type="ECO:0000256" key="1">
    <source>
        <dbReference type="SAM" id="MobiDB-lite"/>
    </source>
</evidence>
<gene>
    <name evidence="3" type="ORF">SPHA_29889</name>
</gene>
<feature type="compositionally biased region" description="Basic and acidic residues" evidence="1">
    <location>
        <begin position="406"/>
        <end position="449"/>
    </location>
</feature>
<organism evidence="3 4">
    <name type="scientific">Acanthosepion pharaonis</name>
    <name type="common">Pharaoh cuttlefish</name>
    <name type="synonym">Sepia pharaonis</name>
    <dbReference type="NCBI Taxonomy" id="158019"/>
    <lineage>
        <taxon>Eukaryota</taxon>
        <taxon>Metazoa</taxon>
        <taxon>Spiralia</taxon>
        <taxon>Lophotrochozoa</taxon>
        <taxon>Mollusca</taxon>
        <taxon>Cephalopoda</taxon>
        <taxon>Coleoidea</taxon>
        <taxon>Decapodiformes</taxon>
        <taxon>Sepiida</taxon>
        <taxon>Sepiina</taxon>
        <taxon>Sepiidae</taxon>
        <taxon>Acanthosepion</taxon>
    </lineage>
</organism>
<dbReference type="InterPro" id="IPR017438">
    <property type="entry name" value="ATP-NAD_kinase_N"/>
</dbReference>
<keyword evidence="4" id="KW-1185">Reference proteome</keyword>
<dbReference type="PANTHER" id="PTHR12358">
    <property type="entry name" value="SPHINGOSINE KINASE"/>
    <property type="match status" value="1"/>
</dbReference>
<feature type="domain" description="DAGKc" evidence="2">
    <location>
        <begin position="175"/>
        <end position="323"/>
    </location>
</feature>
<dbReference type="Gene3D" id="3.40.50.10330">
    <property type="entry name" value="Probable inorganic polyphosphate/atp-NAD kinase, domain 1"/>
    <property type="match status" value="1"/>
</dbReference>
<dbReference type="SUPFAM" id="SSF111331">
    <property type="entry name" value="NAD kinase/diacylglycerol kinase-like"/>
    <property type="match status" value="1"/>
</dbReference>
<accession>A0A812C7L1</accession>
<comment type="caution">
    <text evidence="3">The sequence shown here is derived from an EMBL/GenBank/DDBJ whole genome shotgun (WGS) entry which is preliminary data.</text>
</comment>
<dbReference type="OrthoDB" id="530923at2759"/>
<protein>
    <submittedName>
        <fullName evidence="3">CERK</fullName>
        <ecNumber evidence="3">2.7.1.138</ecNumber>
    </submittedName>
</protein>
<dbReference type="PANTHER" id="PTHR12358:SF54">
    <property type="entry name" value="SPHINGOSINE KINASE RELATED PROTEIN"/>
    <property type="match status" value="1"/>
</dbReference>
<proteinExistence type="predicted"/>
<name>A0A812C7L1_ACAPH</name>
<dbReference type="PROSITE" id="PS50146">
    <property type="entry name" value="DAGK"/>
    <property type="match status" value="1"/>
</dbReference>
<dbReference type="InterPro" id="IPR016064">
    <property type="entry name" value="NAD/diacylglycerol_kinase_sf"/>
</dbReference>
<dbReference type="SMART" id="SM00046">
    <property type="entry name" value="DAGKc"/>
    <property type="match status" value="1"/>
</dbReference>
<feature type="region of interest" description="Disordered" evidence="1">
    <location>
        <begin position="383"/>
        <end position="449"/>
    </location>
</feature>